<protein>
    <submittedName>
        <fullName evidence="8">Acyl-CoA synthetase (NDP forming)</fullName>
        <ecNumber evidence="8">6.2.1.13</ecNumber>
    </submittedName>
</protein>
<dbReference type="Gene3D" id="3.40.50.261">
    <property type="entry name" value="Succinyl-CoA synthetase domains"/>
    <property type="match status" value="2"/>
</dbReference>
<dbReference type="RefSeq" id="WP_334488457.1">
    <property type="nucleotide sequence ID" value="NZ_JAZHRV010000001.1"/>
</dbReference>
<evidence type="ECO:0000256" key="2">
    <source>
        <dbReference type="ARBA" id="ARBA00022598"/>
    </source>
</evidence>
<evidence type="ECO:0000259" key="7">
    <source>
        <dbReference type="PROSITE" id="PS50975"/>
    </source>
</evidence>
<dbReference type="EC" id="6.2.1.13" evidence="8"/>
<dbReference type="SMART" id="SM00881">
    <property type="entry name" value="CoA_binding"/>
    <property type="match status" value="1"/>
</dbReference>
<reference evidence="8 9" key="1">
    <citation type="submission" date="2024-02" db="EMBL/GenBank/DDBJ databases">
        <title>Adaptive strategies in a cosmopolitan and abundant soil bacterium.</title>
        <authorList>
            <person name="Carini P."/>
        </authorList>
    </citation>
    <scope>NUCLEOTIDE SEQUENCE [LARGE SCALE GENOMIC DNA]</scope>
    <source>
        <strain evidence="8 9">AZCC 1608</strain>
    </source>
</reference>
<keyword evidence="4 5" id="KW-0067">ATP-binding</keyword>
<dbReference type="PANTHER" id="PTHR43334">
    <property type="entry name" value="ACETATE--COA LIGASE [ADP-FORMING]"/>
    <property type="match status" value="1"/>
</dbReference>
<sequence length="740" mass="77833">MDAQASTASHQAEKWSPSPDASDIVKSIHAMLHPRNIVLVGATDKPGNYAERIWNNLIKYKYEGGLFPVNAKREMIWGVPCYKDFASLPEKPDHVLVLVPARFAMQVIRDAAAAGARSATIVTSGFSELQDEESQRLAVELKQAVKETGLAVTGPNCLGNLSAGEKLFTNIDDRIVTTEAGPVAIAGQSGAIVMAIRQTLEDRGVGVGYMVTTGNETGLETPDLMAYFAADPSIRVIVVYLEGVRNTKVFREACKAARAAGKPVIALKLGASEGGRAAAMAHTGALAGSIETFDAISTREGVIRVRGLDELIETTECFVHADPPKGNRIAAVSLSGGKRGLLIDAFYSAGMNFAPLSANATEQLAQMLGPGSIVGNPLDAGFAAVVDPSVYIKSIKIMIDDPDTDIVIIDAELPKAPHELRERNLRLVNEMAGAASKPVVYISAMSIGFTEFTKALRKSLPNIAVMQGLDRAVGAIKSLIEYSSLRKEVPDIVSSSKASARAVLERALKSANGAAALDEVASKKLLKAYGIPVSKEEIAQTAAEAVKIAKKIGFPVVAKVVSADILHKSDIGGVVLNLNSAAEVKKAFNDITGRVKKLKGKPKLEGILIAQQVKADLELVVGASLDAEMGPVVLFGTGGVDIELMNDVALAGAPLDEAEAKQLIARTKAGVKMKGYRGKPALHEPSAVKALVGLSNLMADAGNRIASIDVNPFLINSKVGVAVDGLIVLNNDAANKAAGH</sequence>
<dbReference type="PANTHER" id="PTHR43334:SF1">
    <property type="entry name" value="3-HYDROXYPROPIONATE--COA LIGASE [ADP-FORMING]"/>
    <property type="match status" value="1"/>
</dbReference>
<proteinExistence type="predicted"/>
<keyword evidence="2 8" id="KW-0436">Ligase</keyword>
<dbReference type="Proteomes" id="UP001364224">
    <property type="component" value="Unassembled WGS sequence"/>
</dbReference>
<dbReference type="GO" id="GO:0043758">
    <property type="term" value="F:acetate-CoA ligase (ADP-forming) activity"/>
    <property type="evidence" value="ECO:0007669"/>
    <property type="project" value="UniProtKB-EC"/>
</dbReference>
<comment type="caution">
    <text evidence="8">The sequence shown here is derived from an EMBL/GenBank/DDBJ whole genome shotgun (WGS) entry which is preliminary data.</text>
</comment>
<evidence type="ECO:0000256" key="3">
    <source>
        <dbReference type="ARBA" id="ARBA00022741"/>
    </source>
</evidence>
<dbReference type="Pfam" id="PF13380">
    <property type="entry name" value="CoA_binding_2"/>
    <property type="match status" value="1"/>
</dbReference>
<keyword evidence="9" id="KW-1185">Reference proteome</keyword>
<dbReference type="Gene3D" id="3.30.1490.20">
    <property type="entry name" value="ATP-grasp fold, A domain"/>
    <property type="match status" value="1"/>
</dbReference>
<keyword evidence="3 5" id="KW-0547">Nucleotide-binding</keyword>
<dbReference type="InterPro" id="IPR003781">
    <property type="entry name" value="CoA-bd"/>
</dbReference>
<evidence type="ECO:0000256" key="1">
    <source>
        <dbReference type="ARBA" id="ARBA00022532"/>
    </source>
</evidence>
<dbReference type="SUPFAM" id="SSF52210">
    <property type="entry name" value="Succinyl-CoA synthetase domains"/>
    <property type="match status" value="2"/>
</dbReference>
<feature type="domain" description="ATP-grasp" evidence="7">
    <location>
        <begin position="523"/>
        <end position="559"/>
    </location>
</feature>
<dbReference type="SUPFAM" id="SSF56059">
    <property type="entry name" value="Glutathione synthetase ATP-binding domain-like"/>
    <property type="match status" value="1"/>
</dbReference>
<evidence type="ECO:0000313" key="8">
    <source>
        <dbReference type="EMBL" id="MEH2559891.1"/>
    </source>
</evidence>
<keyword evidence="1" id="KW-0816">Tricarboxylic acid cycle</keyword>
<dbReference type="Pfam" id="PF13549">
    <property type="entry name" value="ATP-grasp_5"/>
    <property type="match status" value="1"/>
</dbReference>
<accession>A0ABU8BMV2</accession>
<gene>
    <name evidence="8" type="ORF">V1286_007420</name>
</gene>
<dbReference type="InterPro" id="IPR032875">
    <property type="entry name" value="Succ_CoA_lig_flav_dom"/>
</dbReference>
<dbReference type="EMBL" id="JAZHRV010000001">
    <property type="protein sequence ID" value="MEH2559891.1"/>
    <property type="molecule type" value="Genomic_DNA"/>
</dbReference>
<feature type="compositionally biased region" description="Polar residues" evidence="6">
    <location>
        <begin position="1"/>
        <end position="10"/>
    </location>
</feature>
<evidence type="ECO:0000313" key="9">
    <source>
        <dbReference type="Proteomes" id="UP001364224"/>
    </source>
</evidence>
<evidence type="ECO:0000256" key="4">
    <source>
        <dbReference type="ARBA" id="ARBA00022840"/>
    </source>
</evidence>
<dbReference type="Gene3D" id="3.40.50.720">
    <property type="entry name" value="NAD(P)-binding Rossmann-like Domain"/>
    <property type="match status" value="1"/>
</dbReference>
<dbReference type="Pfam" id="PF13607">
    <property type="entry name" value="Succ_CoA_lig"/>
    <property type="match status" value="1"/>
</dbReference>
<evidence type="ECO:0000256" key="6">
    <source>
        <dbReference type="SAM" id="MobiDB-lite"/>
    </source>
</evidence>
<dbReference type="InterPro" id="IPR013815">
    <property type="entry name" value="ATP_grasp_subdomain_1"/>
</dbReference>
<evidence type="ECO:0000256" key="5">
    <source>
        <dbReference type="PROSITE-ProRule" id="PRU00409"/>
    </source>
</evidence>
<dbReference type="InterPro" id="IPR016102">
    <property type="entry name" value="Succinyl-CoA_synth-like"/>
</dbReference>
<dbReference type="InterPro" id="IPR051538">
    <property type="entry name" value="Acyl-CoA_Synth/Transferase"/>
</dbReference>
<dbReference type="InterPro" id="IPR011761">
    <property type="entry name" value="ATP-grasp"/>
</dbReference>
<organism evidence="8 9">
    <name type="scientific">Bradyrhizobium algeriense</name>
    <dbReference type="NCBI Taxonomy" id="634784"/>
    <lineage>
        <taxon>Bacteria</taxon>
        <taxon>Pseudomonadati</taxon>
        <taxon>Pseudomonadota</taxon>
        <taxon>Alphaproteobacteria</taxon>
        <taxon>Hyphomicrobiales</taxon>
        <taxon>Nitrobacteraceae</taxon>
        <taxon>Bradyrhizobium</taxon>
    </lineage>
</organism>
<dbReference type="PROSITE" id="PS50975">
    <property type="entry name" value="ATP_GRASP"/>
    <property type="match status" value="1"/>
</dbReference>
<dbReference type="Gene3D" id="3.30.470.20">
    <property type="entry name" value="ATP-grasp fold, B domain"/>
    <property type="match status" value="1"/>
</dbReference>
<dbReference type="SUPFAM" id="SSF51735">
    <property type="entry name" value="NAD(P)-binding Rossmann-fold domains"/>
    <property type="match status" value="1"/>
</dbReference>
<dbReference type="InterPro" id="IPR036291">
    <property type="entry name" value="NAD(P)-bd_dom_sf"/>
</dbReference>
<feature type="region of interest" description="Disordered" evidence="6">
    <location>
        <begin position="1"/>
        <end position="21"/>
    </location>
</feature>
<name>A0ABU8BMV2_9BRAD</name>